<feature type="compositionally biased region" description="Low complexity" evidence="1">
    <location>
        <begin position="140"/>
        <end position="150"/>
    </location>
</feature>
<protein>
    <submittedName>
        <fullName evidence="2">Uncharacterized protein</fullName>
    </submittedName>
</protein>
<dbReference type="Proteomes" id="UP000823388">
    <property type="component" value="Chromosome 6N"/>
</dbReference>
<comment type="caution">
    <text evidence="2">The sequence shown here is derived from an EMBL/GenBank/DDBJ whole genome shotgun (WGS) entry which is preliminary data.</text>
</comment>
<evidence type="ECO:0000256" key="1">
    <source>
        <dbReference type="SAM" id="MobiDB-lite"/>
    </source>
</evidence>
<name>A0A8T0R1E1_PANVG</name>
<proteinExistence type="predicted"/>
<feature type="region of interest" description="Disordered" evidence="1">
    <location>
        <begin position="131"/>
        <end position="171"/>
    </location>
</feature>
<dbReference type="AlphaFoldDB" id="A0A8T0R1E1"/>
<evidence type="ECO:0000313" key="2">
    <source>
        <dbReference type="EMBL" id="KAG2579467.1"/>
    </source>
</evidence>
<accession>A0A8T0R1E1</accession>
<gene>
    <name evidence="2" type="ORF">PVAP13_6NG287200</name>
</gene>
<dbReference type="EMBL" id="CM029048">
    <property type="protein sequence ID" value="KAG2579467.1"/>
    <property type="molecule type" value="Genomic_DNA"/>
</dbReference>
<evidence type="ECO:0000313" key="3">
    <source>
        <dbReference type="Proteomes" id="UP000823388"/>
    </source>
</evidence>
<sequence>MFTTHACIAGWFTPLFHRVRRIARDIAPPRPSSRSPPQRAAAVAPSPPHWTPLHHRHETAAPPQSLSRDCWFPSRWPPFARKRQSPALRARSRPLPRLRAVRPAPPHHLPHALYPTPCLRLWVLPHCRHQRRGSQTGVDPASSPPAAATPGHDGEPAAGSTGIDASSATPP</sequence>
<feature type="compositionally biased region" description="Low complexity" evidence="1">
    <location>
        <begin position="32"/>
        <end position="44"/>
    </location>
</feature>
<keyword evidence="3" id="KW-1185">Reference proteome</keyword>
<feature type="region of interest" description="Disordered" evidence="1">
    <location>
        <begin position="27"/>
        <end position="67"/>
    </location>
</feature>
<organism evidence="2 3">
    <name type="scientific">Panicum virgatum</name>
    <name type="common">Blackwell switchgrass</name>
    <dbReference type="NCBI Taxonomy" id="38727"/>
    <lineage>
        <taxon>Eukaryota</taxon>
        <taxon>Viridiplantae</taxon>
        <taxon>Streptophyta</taxon>
        <taxon>Embryophyta</taxon>
        <taxon>Tracheophyta</taxon>
        <taxon>Spermatophyta</taxon>
        <taxon>Magnoliopsida</taxon>
        <taxon>Liliopsida</taxon>
        <taxon>Poales</taxon>
        <taxon>Poaceae</taxon>
        <taxon>PACMAD clade</taxon>
        <taxon>Panicoideae</taxon>
        <taxon>Panicodae</taxon>
        <taxon>Paniceae</taxon>
        <taxon>Panicinae</taxon>
        <taxon>Panicum</taxon>
        <taxon>Panicum sect. Hiantes</taxon>
    </lineage>
</organism>
<reference evidence="2" key="1">
    <citation type="submission" date="2020-05" db="EMBL/GenBank/DDBJ databases">
        <title>WGS assembly of Panicum virgatum.</title>
        <authorList>
            <person name="Lovell J.T."/>
            <person name="Jenkins J."/>
            <person name="Shu S."/>
            <person name="Juenger T.E."/>
            <person name="Schmutz J."/>
        </authorList>
    </citation>
    <scope>NUCLEOTIDE SEQUENCE</scope>
    <source>
        <strain evidence="2">AP13</strain>
    </source>
</reference>